<evidence type="ECO:0000313" key="3">
    <source>
        <dbReference type="EMBL" id="MBB4914032.1"/>
    </source>
</evidence>
<dbReference type="PANTHER" id="PTHR43540">
    <property type="entry name" value="PEROXYUREIDOACRYLATE/UREIDOACRYLATE AMIDOHYDROLASE-RELATED"/>
    <property type="match status" value="1"/>
</dbReference>
<evidence type="ECO:0000256" key="1">
    <source>
        <dbReference type="ARBA" id="ARBA00022801"/>
    </source>
</evidence>
<dbReference type="InterPro" id="IPR036380">
    <property type="entry name" value="Isochorismatase-like_sf"/>
</dbReference>
<dbReference type="InterPro" id="IPR000868">
    <property type="entry name" value="Isochorismatase-like_dom"/>
</dbReference>
<keyword evidence="1" id="KW-0378">Hydrolase</keyword>
<evidence type="ECO:0000313" key="4">
    <source>
        <dbReference type="Proteomes" id="UP000552644"/>
    </source>
</evidence>
<proteinExistence type="predicted"/>
<dbReference type="Proteomes" id="UP000552644">
    <property type="component" value="Unassembled WGS sequence"/>
</dbReference>
<gene>
    <name evidence="3" type="ORF">FHS44_001104</name>
</gene>
<dbReference type="Pfam" id="PF00857">
    <property type="entry name" value="Isochorismatase"/>
    <property type="match status" value="1"/>
</dbReference>
<dbReference type="EMBL" id="JACHJP010000001">
    <property type="protein sequence ID" value="MBB4914032.1"/>
    <property type="molecule type" value="Genomic_DNA"/>
</dbReference>
<accession>A0A7W7QI56</accession>
<dbReference type="InterPro" id="IPR050272">
    <property type="entry name" value="Isochorismatase-like_hydrls"/>
</dbReference>
<organism evidence="3 4">
    <name type="scientific">Streptosporangium saharense</name>
    <dbReference type="NCBI Taxonomy" id="1706840"/>
    <lineage>
        <taxon>Bacteria</taxon>
        <taxon>Bacillati</taxon>
        <taxon>Actinomycetota</taxon>
        <taxon>Actinomycetes</taxon>
        <taxon>Streptosporangiales</taxon>
        <taxon>Streptosporangiaceae</taxon>
        <taxon>Streptosporangium</taxon>
    </lineage>
</organism>
<dbReference type="Gene3D" id="3.40.50.850">
    <property type="entry name" value="Isochorismatase-like"/>
    <property type="match status" value="1"/>
</dbReference>
<dbReference type="SUPFAM" id="SSF52499">
    <property type="entry name" value="Isochorismatase-like hydrolases"/>
    <property type="match status" value="1"/>
</dbReference>
<comment type="caution">
    <text evidence="3">The sequence shown here is derived from an EMBL/GenBank/DDBJ whole genome shotgun (WGS) entry which is preliminary data.</text>
</comment>
<sequence length="194" mass="21160">MPSALIAIDVQNSFLHLPDWQYTSRPDIVSQVNRLAAAARDAGDEVVWVLGSRPGSGSVFDPARGFVRLMDGVEPLPGEPVLTKTAHNAFTTTNLQQYLTQRGIRKLTICGIRTEQCCETTTRIASDLGFEVDFAIDATATTPIPHRSAPDGLSFPDLMRDPRTLGVDQITARTEYALSGRFATIRTVDQLTGN</sequence>
<dbReference type="RefSeq" id="WP_184712732.1">
    <property type="nucleotide sequence ID" value="NZ_JACHJP010000001.1"/>
</dbReference>
<feature type="domain" description="Isochorismatase-like" evidence="2">
    <location>
        <begin position="3"/>
        <end position="142"/>
    </location>
</feature>
<reference evidence="3 4" key="1">
    <citation type="submission" date="2020-08" db="EMBL/GenBank/DDBJ databases">
        <title>Genomic Encyclopedia of Type Strains, Phase III (KMG-III): the genomes of soil and plant-associated and newly described type strains.</title>
        <authorList>
            <person name="Whitman W."/>
        </authorList>
    </citation>
    <scope>NUCLEOTIDE SEQUENCE [LARGE SCALE GENOMIC DNA]</scope>
    <source>
        <strain evidence="3 4">CECT 8840</strain>
    </source>
</reference>
<dbReference type="PANTHER" id="PTHR43540:SF6">
    <property type="entry name" value="ISOCHORISMATASE-LIKE DOMAIN-CONTAINING PROTEIN"/>
    <property type="match status" value="1"/>
</dbReference>
<name>A0A7W7QI56_9ACTN</name>
<dbReference type="AlphaFoldDB" id="A0A7W7QI56"/>
<evidence type="ECO:0000259" key="2">
    <source>
        <dbReference type="Pfam" id="PF00857"/>
    </source>
</evidence>
<keyword evidence="4" id="KW-1185">Reference proteome</keyword>
<dbReference type="GO" id="GO:0016787">
    <property type="term" value="F:hydrolase activity"/>
    <property type="evidence" value="ECO:0007669"/>
    <property type="project" value="UniProtKB-KW"/>
</dbReference>
<protein>
    <submittedName>
        <fullName evidence="3">Nicotinamidase-related amidase</fullName>
    </submittedName>
</protein>